<keyword evidence="5" id="KW-0964">Secreted</keyword>
<keyword evidence="12" id="KW-0449">Lipoprotein</keyword>
<dbReference type="Pfam" id="PF05730">
    <property type="entry name" value="CFEM"/>
    <property type="match status" value="1"/>
</dbReference>
<feature type="compositionally biased region" description="Basic and acidic residues" evidence="15">
    <location>
        <begin position="443"/>
        <end position="456"/>
    </location>
</feature>
<dbReference type="PANTHER" id="PTHR33048:SF143">
    <property type="entry name" value="EXTRACELLULAR MEMBRANE PROTEIN CFEM DOMAIN-CONTAINING PROTEIN-RELATED"/>
    <property type="match status" value="1"/>
</dbReference>
<feature type="transmembrane region" description="Helical" evidence="16">
    <location>
        <begin position="291"/>
        <end position="315"/>
    </location>
</feature>
<comment type="caution">
    <text evidence="14">Lacks conserved residue(s) required for the propagation of feature annotation.</text>
</comment>
<feature type="chain" id="PRO_5024969726" evidence="17">
    <location>
        <begin position="24"/>
        <end position="456"/>
    </location>
</feature>
<dbReference type="Proteomes" id="UP000326340">
    <property type="component" value="Unassembled WGS sequence"/>
</dbReference>
<dbReference type="InterPro" id="IPR049326">
    <property type="entry name" value="Rhodopsin_dom_fungi"/>
</dbReference>
<keyword evidence="7 16" id="KW-0812">Transmembrane</keyword>
<feature type="disulfide bond" evidence="14">
    <location>
        <begin position="48"/>
        <end position="55"/>
    </location>
</feature>
<proteinExistence type="inferred from homology"/>
<dbReference type="EMBL" id="PUHP01000469">
    <property type="protein sequence ID" value="TQN69790.1"/>
    <property type="molecule type" value="Genomic_DNA"/>
</dbReference>
<evidence type="ECO:0000256" key="8">
    <source>
        <dbReference type="ARBA" id="ARBA00022729"/>
    </source>
</evidence>
<comment type="similarity">
    <text evidence="13">Belongs to the SAT4 family.</text>
</comment>
<dbReference type="AlphaFoldDB" id="A0A5Q4BRY3"/>
<comment type="caution">
    <text evidence="19">The sequence shown here is derived from an EMBL/GenBank/DDBJ whole genome shotgun (WGS) entry which is preliminary data.</text>
</comment>
<keyword evidence="6" id="KW-0325">Glycoprotein</keyword>
<keyword evidence="8 17" id="KW-0732">Signal</keyword>
<feature type="transmembrane region" description="Helical" evidence="16">
    <location>
        <begin position="134"/>
        <end position="154"/>
    </location>
</feature>
<gene>
    <name evidence="19" type="primary">SAT4-25</name>
    <name evidence="19" type="ORF">CSHISOI_05687</name>
</gene>
<evidence type="ECO:0000256" key="6">
    <source>
        <dbReference type="ARBA" id="ARBA00022622"/>
    </source>
</evidence>
<dbReference type="PROSITE" id="PS52012">
    <property type="entry name" value="CFEM"/>
    <property type="match status" value="1"/>
</dbReference>
<dbReference type="InterPro" id="IPR052337">
    <property type="entry name" value="SAT4-like"/>
</dbReference>
<feature type="region of interest" description="Disordered" evidence="15">
    <location>
        <begin position="373"/>
        <end position="399"/>
    </location>
</feature>
<feature type="disulfide bond" evidence="14">
    <location>
        <begin position="57"/>
        <end position="90"/>
    </location>
</feature>
<evidence type="ECO:0000256" key="9">
    <source>
        <dbReference type="ARBA" id="ARBA00022989"/>
    </source>
</evidence>
<evidence type="ECO:0000256" key="1">
    <source>
        <dbReference type="ARBA" id="ARBA00004141"/>
    </source>
</evidence>
<organism evidence="19 20">
    <name type="scientific">Colletotrichum shisoi</name>
    <dbReference type="NCBI Taxonomy" id="2078593"/>
    <lineage>
        <taxon>Eukaryota</taxon>
        <taxon>Fungi</taxon>
        <taxon>Dikarya</taxon>
        <taxon>Ascomycota</taxon>
        <taxon>Pezizomycotina</taxon>
        <taxon>Sordariomycetes</taxon>
        <taxon>Hypocreomycetidae</taxon>
        <taxon>Glomerellales</taxon>
        <taxon>Glomerellaceae</taxon>
        <taxon>Colletotrichum</taxon>
        <taxon>Colletotrichum destructivum species complex</taxon>
    </lineage>
</organism>
<keyword evidence="11 14" id="KW-1015">Disulfide bond</keyword>
<comment type="subcellular location">
    <subcellularLocation>
        <location evidence="2">Membrane</location>
        <topology evidence="2">Lipid-anchor</topology>
        <topology evidence="2">GPI-anchor</topology>
    </subcellularLocation>
    <subcellularLocation>
        <location evidence="1">Membrane</location>
        <topology evidence="1">Multi-pass membrane protein</topology>
    </subcellularLocation>
    <subcellularLocation>
        <location evidence="3">Secreted</location>
    </subcellularLocation>
</comment>
<feature type="domain" description="CFEM" evidence="18">
    <location>
        <begin position="6"/>
        <end position="117"/>
    </location>
</feature>
<accession>A0A5Q4BRY3</accession>
<feature type="transmembrane region" description="Helical" evidence="16">
    <location>
        <begin position="214"/>
        <end position="236"/>
    </location>
</feature>
<dbReference type="Pfam" id="PF20684">
    <property type="entry name" value="Fung_rhodopsin"/>
    <property type="match status" value="1"/>
</dbReference>
<evidence type="ECO:0000256" key="12">
    <source>
        <dbReference type="ARBA" id="ARBA00023288"/>
    </source>
</evidence>
<keyword evidence="20" id="KW-1185">Reference proteome</keyword>
<evidence type="ECO:0000256" key="14">
    <source>
        <dbReference type="PROSITE-ProRule" id="PRU01356"/>
    </source>
</evidence>
<feature type="signal peptide" evidence="17">
    <location>
        <begin position="1"/>
        <end position="23"/>
    </location>
</feature>
<evidence type="ECO:0000256" key="3">
    <source>
        <dbReference type="ARBA" id="ARBA00004613"/>
    </source>
</evidence>
<evidence type="ECO:0000256" key="10">
    <source>
        <dbReference type="ARBA" id="ARBA00023136"/>
    </source>
</evidence>
<reference evidence="19 20" key="1">
    <citation type="journal article" date="2019" name="Sci. Rep.">
        <title>Colletotrichum shisoi sp. nov., an anthracnose pathogen of Perilla frutescens in Japan: molecular phylogenetic, morphological and genomic evidence.</title>
        <authorList>
            <person name="Gan P."/>
            <person name="Tsushima A."/>
            <person name="Hiroyama R."/>
            <person name="Narusaka M."/>
            <person name="Takano Y."/>
            <person name="Narusaka Y."/>
            <person name="Kawaradani M."/>
            <person name="Damm U."/>
            <person name="Shirasu K."/>
        </authorList>
    </citation>
    <scope>NUCLEOTIDE SEQUENCE [LARGE SCALE GENOMIC DNA]</scope>
    <source>
        <strain evidence="19 20">PG-2018a</strain>
    </source>
</reference>
<evidence type="ECO:0000256" key="17">
    <source>
        <dbReference type="SAM" id="SignalP"/>
    </source>
</evidence>
<feature type="region of interest" description="Disordered" evidence="15">
    <location>
        <begin position="423"/>
        <end position="456"/>
    </location>
</feature>
<dbReference type="GO" id="GO:0098552">
    <property type="term" value="C:side of membrane"/>
    <property type="evidence" value="ECO:0007669"/>
    <property type="project" value="UniProtKB-KW"/>
</dbReference>
<evidence type="ECO:0000256" key="4">
    <source>
        <dbReference type="ARBA" id="ARBA00010031"/>
    </source>
</evidence>
<evidence type="ECO:0000313" key="19">
    <source>
        <dbReference type="EMBL" id="TQN69790.1"/>
    </source>
</evidence>
<feature type="transmembrane region" description="Helical" evidence="16">
    <location>
        <begin position="256"/>
        <end position="279"/>
    </location>
</feature>
<feature type="compositionally biased region" description="Polar residues" evidence="15">
    <location>
        <begin position="373"/>
        <end position="392"/>
    </location>
</feature>
<dbReference type="GO" id="GO:0005576">
    <property type="term" value="C:extracellular region"/>
    <property type="evidence" value="ECO:0007669"/>
    <property type="project" value="UniProtKB-SubCell"/>
</dbReference>
<evidence type="ECO:0000256" key="7">
    <source>
        <dbReference type="ARBA" id="ARBA00022692"/>
    </source>
</evidence>
<evidence type="ECO:0000256" key="5">
    <source>
        <dbReference type="ARBA" id="ARBA00022525"/>
    </source>
</evidence>
<dbReference type="SMART" id="SM00747">
    <property type="entry name" value="CFEM"/>
    <property type="match status" value="1"/>
</dbReference>
<evidence type="ECO:0000256" key="11">
    <source>
        <dbReference type="ARBA" id="ARBA00023157"/>
    </source>
</evidence>
<evidence type="ECO:0000256" key="2">
    <source>
        <dbReference type="ARBA" id="ARBA00004589"/>
    </source>
</evidence>
<sequence>MAAAARFFALLICFFGTSAVVAAADLSYQGIPSCAVNCIFQEIGHSDCAITNQTCVCHDDVLAGYVQTCVQASCTVREMLAARNQSLAACGVPVSEHEETVRWLRPTIFALPTFFLFVRVVNKYMKLSSWGWDDTTIIIAYAFIVAFLPAAYIAERTGAGRDIWTLTPEQITEFLFIKVFLIFSPLYITSLAFTKSSILFLYLRIFPDENFRRVLWGTQLFNLLILITFVTGTFATCQPLNFFWNGWKREMTGKCFNLNAFAMCHGVLNVALDAWMLVLPATQIYGLRMKLKIKVGVMLMFGVGIFLTAVSAYRIKTLLLFATSYNITADSFQCSVWSSVELCVGAFVACLPSTRQVWRVLFPKILEVTHISTRSSPSSKGSNAVSQASRTFSGAHEQPRMASYEESSIAHLVGDFNKIDLNDLPDTSPTEVQHPWTPKYRLVTKDEPGSGSSRDS</sequence>
<evidence type="ECO:0000256" key="16">
    <source>
        <dbReference type="SAM" id="Phobius"/>
    </source>
</evidence>
<protein>
    <submittedName>
        <fullName evidence="19">Satratoxin biosynthesis SC1 cluster protein 4</fullName>
    </submittedName>
</protein>
<name>A0A5Q4BRY3_9PEZI</name>
<feature type="disulfide bond" evidence="14">
    <location>
        <begin position="34"/>
        <end position="74"/>
    </location>
</feature>
<evidence type="ECO:0000256" key="15">
    <source>
        <dbReference type="SAM" id="MobiDB-lite"/>
    </source>
</evidence>
<evidence type="ECO:0000256" key="13">
    <source>
        <dbReference type="ARBA" id="ARBA00038359"/>
    </source>
</evidence>
<evidence type="ECO:0000259" key="18">
    <source>
        <dbReference type="PROSITE" id="PS52012"/>
    </source>
</evidence>
<dbReference type="OrthoDB" id="2496787at2759"/>
<feature type="disulfide bond" evidence="14">
    <location>
        <begin position="38"/>
        <end position="69"/>
    </location>
</feature>
<evidence type="ECO:0000313" key="20">
    <source>
        <dbReference type="Proteomes" id="UP000326340"/>
    </source>
</evidence>
<keyword evidence="9 16" id="KW-1133">Transmembrane helix</keyword>
<keyword evidence="6" id="KW-0336">GPI-anchor</keyword>
<keyword evidence="10 16" id="KW-0472">Membrane</keyword>
<comment type="similarity">
    <text evidence="4">Belongs to the RBT5 family.</text>
</comment>
<dbReference type="InterPro" id="IPR008427">
    <property type="entry name" value="Extracellular_membr_CFEM_dom"/>
</dbReference>
<dbReference type="PANTHER" id="PTHR33048">
    <property type="entry name" value="PTH11-LIKE INTEGRAL MEMBRANE PROTEIN (AFU_ORTHOLOGUE AFUA_5G11245)"/>
    <property type="match status" value="1"/>
</dbReference>
<feature type="transmembrane region" description="Helical" evidence="16">
    <location>
        <begin position="174"/>
        <end position="193"/>
    </location>
</feature>